<dbReference type="PROSITE" id="PS50043">
    <property type="entry name" value="HTH_LUXR_2"/>
    <property type="match status" value="1"/>
</dbReference>
<dbReference type="InterPro" id="IPR000792">
    <property type="entry name" value="Tscrpt_reg_LuxR_C"/>
</dbReference>
<evidence type="ECO:0000256" key="1">
    <source>
        <dbReference type="SAM" id="Phobius"/>
    </source>
</evidence>
<dbReference type="EMBL" id="LT598653">
    <property type="protein sequence ID" value="SBV32293.1"/>
    <property type="molecule type" value="Genomic_DNA"/>
</dbReference>
<keyword evidence="1" id="KW-0812">Transmembrane</keyword>
<keyword evidence="1" id="KW-1133">Transmembrane helix</keyword>
<reference evidence="3" key="1">
    <citation type="submission" date="2016-03" db="EMBL/GenBank/DDBJ databases">
        <authorList>
            <person name="Ploux O."/>
        </authorList>
    </citation>
    <scope>NUCLEOTIDE SEQUENCE</scope>
    <source>
        <strain evidence="3">UC10</strain>
    </source>
</reference>
<dbReference type="InterPro" id="IPR016032">
    <property type="entry name" value="Sig_transdc_resp-reg_C-effctor"/>
</dbReference>
<dbReference type="Pfam" id="PF00196">
    <property type="entry name" value="GerE"/>
    <property type="match status" value="1"/>
</dbReference>
<dbReference type="SUPFAM" id="SSF46894">
    <property type="entry name" value="C-terminal effector domain of the bipartite response regulators"/>
    <property type="match status" value="1"/>
</dbReference>
<organism evidence="3">
    <name type="scientific">uncultured Sphingopyxis sp</name>
    <dbReference type="NCBI Taxonomy" id="310581"/>
    <lineage>
        <taxon>Bacteria</taxon>
        <taxon>Pseudomonadati</taxon>
        <taxon>Pseudomonadota</taxon>
        <taxon>Alphaproteobacteria</taxon>
        <taxon>Sphingomonadales</taxon>
        <taxon>Sphingomonadaceae</taxon>
        <taxon>Sphingopyxis</taxon>
        <taxon>environmental samples</taxon>
    </lineage>
</organism>
<feature type="domain" description="HTH luxR-type" evidence="2">
    <location>
        <begin position="10"/>
        <end position="75"/>
    </location>
</feature>
<keyword evidence="1" id="KW-0472">Membrane</keyword>
<dbReference type="Gene3D" id="1.10.10.10">
    <property type="entry name" value="Winged helix-like DNA-binding domain superfamily/Winged helix DNA-binding domain"/>
    <property type="match status" value="1"/>
</dbReference>
<dbReference type="GO" id="GO:0003677">
    <property type="term" value="F:DNA binding"/>
    <property type="evidence" value="ECO:0007669"/>
    <property type="project" value="InterPro"/>
</dbReference>
<evidence type="ECO:0000259" key="2">
    <source>
        <dbReference type="PROSITE" id="PS50043"/>
    </source>
</evidence>
<protein>
    <submittedName>
        <fullName evidence="3">Two component LuxR family transcriptional regulator</fullName>
    </submittedName>
</protein>
<dbReference type="GO" id="GO:0006355">
    <property type="term" value="P:regulation of DNA-templated transcription"/>
    <property type="evidence" value="ECO:0007669"/>
    <property type="project" value="InterPro"/>
</dbReference>
<dbReference type="RefSeq" id="WP_295325068.1">
    <property type="nucleotide sequence ID" value="NZ_LT598653.1"/>
</dbReference>
<dbReference type="CDD" id="cd06170">
    <property type="entry name" value="LuxR_C_like"/>
    <property type="match status" value="1"/>
</dbReference>
<gene>
    <name evidence="3" type="ORF">SPPYR_1173</name>
</gene>
<sequence length="183" mass="19803">MPTHNDSKSKPDEFELLTEKQAAVLGLLARSLTSKEIAAKLRTSESAVNRHIEILRSRFGGITRAQLAQRYRERPRDFRQIPGAPACVEATKQIIDLAGTPPGPEGEPQDDREAGLAFRDSLEMTLDAPWTRPEEQRIVPRVLDGDNAALTRGAAIAIILFALIASLVLGLAAAQAITDALGS</sequence>
<evidence type="ECO:0000313" key="3">
    <source>
        <dbReference type="EMBL" id="SBV32293.1"/>
    </source>
</evidence>
<feature type="transmembrane region" description="Helical" evidence="1">
    <location>
        <begin position="154"/>
        <end position="177"/>
    </location>
</feature>
<dbReference type="InterPro" id="IPR036388">
    <property type="entry name" value="WH-like_DNA-bd_sf"/>
</dbReference>
<dbReference type="SMART" id="SM00421">
    <property type="entry name" value="HTH_LUXR"/>
    <property type="match status" value="1"/>
</dbReference>
<dbReference type="AlphaFoldDB" id="A0A1Y5PQJ4"/>
<proteinExistence type="predicted"/>
<name>A0A1Y5PQJ4_9SPHN</name>
<accession>A0A1Y5PQJ4</accession>
<dbReference type="KEGG" id="sphu:SPPYR_1173"/>